<reference evidence="7" key="1">
    <citation type="journal article" date="2020" name="Stud. Mycol.">
        <title>101 Dothideomycetes genomes: a test case for predicting lifestyles and emergence of pathogens.</title>
        <authorList>
            <person name="Haridas S."/>
            <person name="Albert R."/>
            <person name="Binder M."/>
            <person name="Bloem J."/>
            <person name="Labutti K."/>
            <person name="Salamov A."/>
            <person name="Andreopoulos B."/>
            <person name="Baker S."/>
            <person name="Barry K."/>
            <person name="Bills G."/>
            <person name="Bluhm B."/>
            <person name="Cannon C."/>
            <person name="Castanera R."/>
            <person name="Culley D."/>
            <person name="Daum C."/>
            <person name="Ezra D."/>
            <person name="Gonzalez J."/>
            <person name="Henrissat B."/>
            <person name="Kuo A."/>
            <person name="Liang C."/>
            <person name="Lipzen A."/>
            <person name="Lutzoni F."/>
            <person name="Magnuson J."/>
            <person name="Mondo S."/>
            <person name="Nolan M."/>
            <person name="Ohm R."/>
            <person name="Pangilinan J."/>
            <person name="Park H.-J."/>
            <person name="Ramirez L."/>
            <person name="Alfaro M."/>
            <person name="Sun H."/>
            <person name="Tritt A."/>
            <person name="Yoshinaga Y."/>
            <person name="Zwiers L.-H."/>
            <person name="Turgeon B."/>
            <person name="Goodwin S."/>
            <person name="Spatafora J."/>
            <person name="Crous P."/>
            <person name="Grigoriev I."/>
        </authorList>
    </citation>
    <scope>NUCLEOTIDE SEQUENCE</scope>
    <source>
        <strain evidence="7">CBS 675.92</strain>
    </source>
</reference>
<comment type="similarity">
    <text evidence="2">Belongs to the zinc-containing alcohol dehydrogenase family.</text>
</comment>
<comment type="cofactor">
    <cofactor evidence="1">
        <name>Zn(2+)</name>
        <dbReference type="ChEBI" id="CHEBI:29105"/>
    </cofactor>
</comment>
<dbReference type="Gene3D" id="3.40.50.720">
    <property type="entry name" value="NAD(P)-binding Rossmann-like Domain"/>
    <property type="match status" value="1"/>
</dbReference>
<sequence>MLVQDIPLPTIQQPTDVVVRITTPAICDSDLHIYRGFSGSTPPWTIGREAIGCISELRSAVSSLEVGEYVIITDTPSYEHLTMTPQMGDYCGNGEAGLSDGLELKTDYSVNLAEYARVAFADYSLIPIPLTQNTTISTIEQDYLTPGDSVVAFGASPVGLLAAYTAILQGASHVYSINHVDQRLERAASIGALVINSVSLDPVAAILAQEHSSVARSVDYVQEDIVIGQAIAITAYGGGVPISPNIIFPMTEFWGKQLSFKGGSVDPKL</sequence>
<dbReference type="SUPFAM" id="SSF51735">
    <property type="entry name" value="NAD(P)-binding Rossmann-fold domains"/>
    <property type="match status" value="1"/>
</dbReference>
<evidence type="ECO:0000256" key="3">
    <source>
        <dbReference type="ARBA" id="ARBA00022723"/>
    </source>
</evidence>
<protein>
    <submittedName>
        <fullName evidence="7">GroES-like protein</fullName>
    </submittedName>
</protein>
<dbReference type="AlphaFoldDB" id="A0A6A5U8K5"/>
<evidence type="ECO:0000313" key="7">
    <source>
        <dbReference type="EMBL" id="KAF1961215.1"/>
    </source>
</evidence>
<organism evidence="7 8">
    <name type="scientific">Byssothecium circinans</name>
    <dbReference type="NCBI Taxonomy" id="147558"/>
    <lineage>
        <taxon>Eukaryota</taxon>
        <taxon>Fungi</taxon>
        <taxon>Dikarya</taxon>
        <taxon>Ascomycota</taxon>
        <taxon>Pezizomycotina</taxon>
        <taxon>Dothideomycetes</taxon>
        <taxon>Pleosporomycetidae</taxon>
        <taxon>Pleosporales</taxon>
        <taxon>Massarineae</taxon>
        <taxon>Massarinaceae</taxon>
        <taxon>Byssothecium</taxon>
    </lineage>
</organism>
<accession>A0A6A5U8K5</accession>
<keyword evidence="8" id="KW-1185">Reference proteome</keyword>
<keyword evidence="4" id="KW-0862">Zinc</keyword>
<dbReference type="InterPro" id="IPR036291">
    <property type="entry name" value="NAD(P)-bd_dom_sf"/>
</dbReference>
<dbReference type="Gene3D" id="3.90.180.10">
    <property type="entry name" value="Medium-chain alcohol dehydrogenases, catalytic domain"/>
    <property type="match status" value="1"/>
</dbReference>
<keyword evidence="3" id="KW-0479">Metal-binding</keyword>
<gene>
    <name evidence="7" type="ORF">CC80DRAFT_513155</name>
</gene>
<dbReference type="InterPro" id="IPR011032">
    <property type="entry name" value="GroES-like_sf"/>
</dbReference>
<feature type="domain" description="Alcohol dehydrogenase-like N-terminal" evidence="6">
    <location>
        <begin position="14"/>
        <end position="99"/>
    </location>
</feature>
<evidence type="ECO:0000259" key="6">
    <source>
        <dbReference type="Pfam" id="PF08240"/>
    </source>
</evidence>
<evidence type="ECO:0000256" key="2">
    <source>
        <dbReference type="ARBA" id="ARBA00008072"/>
    </source>
</evidence>
<proteinExistence type="inferred from homology"/>
<name>A0A6A5U8K5_9PLEO</name>
<dbReference type="GO" id="GO:0046872">
    <property type="term" value="F:metal ion binding"/>
    <property type="evidence" value="ECO:0007669"/>
    <property type="project" value="UniProtKB-KW"/>
</dbReference>
<evidence type="ECO:0000256" key="4">
    <source>
        <dbReference type="ARBA" id="ARBA00022833"/>
    </source>
</evidence>
<dbReference type="InterPro" id="IPR013154">
    <property type="entry name" value="ADH-like_N"/>
</dbReference>
<dbReference type="PANTHER" id="PTHR42813:SF3">
    <property type="entry name" value="GLUTATHIONE-INDEPENDENT FORMALDEHYDE DEHYDROGENASE"/>
    <property type="match status" value="1"/>
</dbReference>
<dbReference type="SUPFAM" id="SSF50129">
    <property type="entry name" value="GroES-like"/>
    <property type="match status" value="1"/>
</dbReference>
<evidence type="ECO:0000313" key="8">
    <source>
        <dbReference type="Proteomes" id="UP000800035"/>
    </source>
</evidence>
<dbReference type="PANTHER" id="PTHR42813">
    <property type="entry name" value="ZINC-TYPE ALCOHOL DEHYDROGENASE-LIKE"/>
    <property type="match status" value="1"/>
</dbReference>
<evidence type="ECO:0000256" key="1">
    <source>
        <dbReference type="ARBA" id="ARBA00001947"/>
    </source>
</evidence>
<dbReference type="EMBL" id="ML976981">
    <property type="protein sequence ID" value="KAF1961215.1"/>
    <property type="molecule type" value="Genomic_DNA"/>
</dbReference>
<dbReference type="Proteomes" id="UP000800035">
    <property type="component" value="Unassembled WGS sequence"/>
</dbReference>
<evidence type="ECO:0000256" key="5">
    <source>
        <dbReference type="ARBA" id="ARBA00023027"/>
    </source>
</evidence>
<dbReference type="OrthoDB" id="3941538at2759"/>
<dbReference type="Pfam" id="PF08240">
    <property type="entry name" value="ADH_N"/>
    <property type="match status" value="1"/>
</dbReference>
<keyword evidence="5" id="KW-0520">NAD</keyword>